<evidence type="ECO:0000313" key="1">
    <source>
        <dbReference type="EMBL" id="CAD8725943.1"/>
    </source>
</evidence>
<dbReference type="SUPFAM" id="SSF50729">
    <property type="entry name" value="PH domain-like"/>
    <property type="match status" value="1"/>
</dbReference>
<organism evidence="1">
    <name type="scientific">Erythrolobus madagascarensis</name>
    <dbReference type="NCBI Taxonomy" id="708628"/>
    <lineage>
        <taxon>Eukaryota</taxon>
        <taxon>Rhodophyta</taxon>
        <taxon>Bangiophyceae</taxon>
        <taxon>Porphyridiales</taxon>
        <taxon>Porphyridiaceae</taxon>
        <taxon>Erythrolobus</taxon>
    </lineage>
</organism>
<dbReference type="EMBL" id="HBFE01003034">
    <property type="protein sequence ID" value="CAD8725943.1"/>
    <property type="molecule type" value="Transcribed_RNA"/>
</dbReference>
<dbReference type="GO" id="GO:0031490">
    <property type="term" value="F:chromatin DNA binding"/>
    <property type="evidence" value="ECO:0007669"/>
    <property type="project" value="TreeGrafter"/>
</dbReference>
<dbReference type="AlphaFoldDB" id="A0A7S0T7D1"/>
<dbReference type="InterPro" id="IPR044852">
    <property type="entry name" value="WBP2-like"/>
</dbReference>
<protein>
    <submittedName>
        <fullName evidence="1">Uncharacterized protein</fullName>
    </submittedName>
</protein>
<proteinExistence type="predicted"/>
<name>A0A7S0T7D1_9RHOD</name>
<gene>
    <name evidence="1" type="ORF">EMAD1354_LOCUS2023</name>
</gene>
<dbReference type="PANTHER" id="PTHR31606">
    <property type="entry name" value="WW DOMAIN BINDING PROTEIN 2, ISOFORM E"/>
    <property type="match status" value="1"/>
</dbReference>
<sequence>MAVNIPLVEAAGVSGASRLPQSYPGEMIVLERSGVECEMVDAVSKWKSVKGVMFLTSLRLVFVVDVKELAKSRYESVEFPLQGVWDEELKQPIFGCNHIKFTSQFYDGQPFEGTLVIKMYFTRGGVGTFVPALNWALTQARRALQRVPQMQPGPYFAPSCLLFLNNNNNCHHSFPRLTFKL</sequence>
<dbReference type="PANTHER" id="PTHR31606:SF1">
    <property type="entry name" value="WW DOMAIN BINDING PROTEIN 2, ISOFORM E"/>
    <property type="match status" value="1"/>
</dbReference>
<dbReference type="GO" id="GO:0005634">
    <property type="term" value="C:nucleus"/>
    <property type="evidence" value="ECO:0007669"/>
    <property type="project" value="TreeGrafter"/>
</dbReference>
<accession>A0A7S0T7D1</accession>
<reference evidence="1" key="1">
    <citation type="submission" date="2021-01" db="EMBL/GenBank/DDBJ databases">
        <authorList>
            <person name="Corre E."/>
            <person name="Pelletier E."/>
            <person name="Niang G."/>
            <person name="Scheremetjew M."/>
            <person name="Finn R."/>
            <person name="Kale V."/>
            <person name="Holt S."/>
            <person name="Cochrane G."/>
            <person name="Meng A."/>
            <person name="Brown T."/>
            <person name="Cohen L."/>
        </authorList>
    </citation>
    <scope>NUCLEOTIDE SEQUENCE</scope>
    <source>
        <strain evidence="1">CCMP3276</strain>
    </source>
</reference>
<dbReference type="GO" id="GO:0003713">
    <property type="term" value="F:transcription coactivator activity"/>
    <property type="evidence" value="ECO:0007669"/>
    <property type="project" value="InterPro"/>
</dbReference>